<feature type="transmembrane region" description="Helical" evidence="9">
    <location>
        <begin position="299"/>
        <end position="319"/>
    </location>
</feature>
<evidence type="ECO:0000256" key="2">
    <source>
        <dbReference type="ARBA" id="ARBA00022448"/>
    </source>
</evidence>
<proteinExistence type="inferred from homology"/>
<comment type="similarity">
    <text evidence="8">Belongs to the binding-protein-dependent transport system permease family. LivHM subfamily.</text>
</comment>
<dbReference type="Pfam" id="PF02653">
    <property type="entry name" value="BPD_transp_2"/>
    <property type="match status" value="1"/>
</dbReference>
<evidence type="ECO:0000256" key="9">
    <source>
        <dbReference type="SAM" id="Phobius"/>
    </source>
</evidence>
<gene>
    <name evidence="10" type="primary">urtB</name>
    <name evidence="10" type="ORF">P0Y65_03510</name>
</gene>
<dbReference type="CDD" id="cd06582">
    <property type="entry name" value="TM_PBP1_LivH_like"/>
    <property type="match status" value="1"/>
</dbReference>
<feature type="transmembrane region" description="Helical" evidence="9">
    <location>
        <begin position="466"/>
        <end position="490"/>
    </location>
</feature>
<organism evidence="10 11">
    <name type="scientific">Candidatus Devosia phytovorans</name>
    <dbReference type="NCBI Taxonomy" id="3121372"/>
    <lineage>
        <taxon>Bacteria</taxon>
        <taxon>Pseudomonadati</taxon>
        <taxon>Pseudomonadota</taxon>
        <taxon>Alphaproteobacteria</taxon>
        <taxon>Hyphomicrobiales</taxon>
        <taxon>Devosiaceae</taxon>
        <taxon>Devosia</taxon>
    </lineage>
</organism>
<feature type="transmembrane region" description="Helical" evidence="9">
    <location>
        <begin position="382"/>
        <end position="406"/>
    </location>
</feature>
<keyword evidence="3" id="KW-1003">Cell membrane</keyword>
<sequence>MVLGAALMSAAPAQAQLADADLAPLVDALAPGNFKDREAAIGVLVGTGDQRVVPVLQTLINGELYFDEASGKVVFTSASGGKGTITDPLSDAELPTLTEDGLEKVKVNNGLRRVLRTAIGQMTLLSEDAGTRRSAAQSILRDADPAQLELLDSAIATETDAGIKRVMEQARAVIMLKSPEASIEDKTAAVPVVQAIGGRDALNTLSTALGNAPDTLKPAIQTAIDGLARDRAVWDVAQNVWFGVSLGSVLLLAAIGLAITFGVMGVINMAHGEMVMLGAYTTFVVQEVIRQNYPGLFDWSLTIALPLAFLVTGLIGIAIERGVIRFLYGRPLETLLATWGLSLIIQQAVQRIFTANIREVGNPSWMSGSFELGGLAITWNRFYIVIFAAVVFVALLGLLKYTAIGLHMRAVTQNRRMASAMGIRTPLVDAMTFGLGSGIAGLAGVALSQIGNVSPNLGQGYIIDSFMVVVFGGVGNLWGTLVGALTLGIANKFIEPYAGAVLGKIIILVLIILFIQRRPRGLFALKGRSIEA</sequence>
<reference evidence="10" key="1">
    <citation type="submission" date="2023-03" db="EMBL/GenBank/DDBJ databases">
        <title>Andean soil-derived lignocellulolytic bacterial consortium as a source of novel taxa and putative plastic-active enzymes.</title>
        <authorList>
            <person name="Diaz-Garcia L."/>
            <person name="Chuvochina M."/>
            <person name="Feuerriegel G."/>
            <person name="Bunk B."/>
            <person name="Sproer C."/>
            <person name="Streit W.R."/>
            <person name="Rodriguez L.M."/>
            <person name="Overmann J."/>
            <person name="Jimenez D.J."/>
        </authorList>
    </citation>
    <scope>NUCLEOTIDE SEQUENCE</scope>
    <source>
        <strain evidence="10">MAG 4196</strain>
    </source>
</reference>
<dbReference type="InterPro" id="IPR017779">
    <property type="entry name" value="ABC_UrtB_bac"/>
</dbReference>
<feature type="transmembrane region" description="Helical" evidence="9">
    <location>
        <begin position="331"/>
        <end position="349"/>
    </location>
</feature>
<evidence type="ECO:0000256" key="7">
    <source>
        <dbReference type="ARBA" id="ARBA00023136"/>
    </source>
</evidence>
<comment type="subcellular location">
    <subcellularLocation>
        <location evidence="1">Cell membrane</location>
        <topology evidence="1">Multi-pass membrane protein</topology>
    </subcellularLocation>
</comment>
<dbReference type="PANTHER" id="PTHR11795:SF447">
    <property type="entry name" value="ABC TRANSPORTER PERMEASE PROTEIN"/>
    <property type="match status" value="1"/>
</dbReference>
<evidence type="ECO:0000256" key="5">
    <source>
        <dbReference type="ARBA" id="ARBA00022970"/>
    </source>
</evidence>
<accession>A0AAJ5VXS7</accession>
<keyword evidence="6 9" id="KW-1133">Transmembrane helix</keyword>
<evidence type="ECO:0000256" key="4">
    <source>
        <dbReference type="ARBA" id="ARBA00022692"/>
    </source>
</evidence>
<keyword evidence="2" id="KW-0813">Transport</keyword>
<keyword evidence="7 9" id="KW-0472">Membrane</keyword>
<evidence type="ECO:0000313" key="10">
    <source>
        <dbReference type="EMBL" id="WEK06719.1"/>
    </source>
</evidence>
<feature type="transmembrane region" description="Helical" evidence="9">
    <location>
        <begin position="240"/>
        <end position="267"/>
    </location>
</feature>
<dbReference type="Proteomes" id="UP001217476">
    <property type="component" value="Chromosome"/>
</dbReference>
<keyword evidence="4 9" id="KW-0812">Transmembrane</keyword>
<evidence type="ECO:0000256" key="1">
    <source>
        <dbReference type="ARBA" id="ARBA00004651"/>
    </source>
</evidence>
<dbReference type="InterPro" id="IPR052157">
    <property type="entry name" value="BCAA_transport_permease"/>
</dbReference>
<evidence type="ECO:0000313" key="11">
    <source>
        <dbReference type="Proteomes" id="UP001217476"/>
    </source>
</evidence>
<dbReference type="AlphaFoldDB" id="A0AAJ5VXS7"/>
<dbReference type="GO" id="GO:0005886">
    <property type="term" value="C:plasma membrane"/>
    <property type="evidence" value="ECO:0007669"/>
    <property type="project" value="UniProtKB-SubCell"/>
</dbReference>
<evidence type="ECO:0000256" key="8">
    <source>
        <dbReference type="ARBA" id="ARBA00037998"/>
    </source>
</evidence>
<feature type="transmembrane region" description="Helical" evidence="9">
    <location>
        <begin position="427"/>
        <end position="446"/>
    </location>
</feature>
<dbReference type="InterPro" id="IPR001851">
    <property type="entry name" value="ABC_transp_permease"/>
</dbReference>
<dbReference type="EMBL" id="CP119312">
    <property type="protein sequence ID" value="WEK06719.1"/>
    <property type="molecule type" value="Genomic_DNA"/>
</dbReference>
<evidence type="ECO:0000256" key="6">
    <source>
        <dbReference type="ARBA" id="ARBA00022989"/>
    </source>
</evidence>
<evidence type="ECO:0000256" key="3">
    <source>
        <dbReference type="ARBA" id="ARBA00022475"/>
    </source>
</evidence>
<protein>
    <submittedName>
        <fullName evidence="10">Urea ABC transporter permease subunit UrtB</fullName>
    </submittedName>
</protein>
<keyword evidence="5" id="KW-0029">Amino-acid transport</keyword>
<dbReference type="PANTHER" id="PTHR11795">
    <property type="entry name" value="BRANCHED-CHAIN AMINO ACID TRANSPORT SYSTEM PERMEASE PROTEIN LIVH"/>
    <property type="match status" value="1"/>
</dbReference>
<dbReference type="GO" id="GO:0022857">
    <property type="term" value="F:transmembrane transporter activity"/>
    <property type="evidence" value="ECO:0007669"/>
    <property type="project" value="InterPro"/>
</dbReference>
<feature type="transmembrane region" description="Helical" evidence="9">
    <location>
        <begin position="497"/>
        <end position="515"/>
    </location>
</feature>
<dbReference type="NCBIfam" id="TIGR03409">
    <property type="entry name" value="urea_trans_UrtB"/>
    <property type="match status" value="1"/>
</dbReference>
<name>A0AAJ5VXS7_9HYPH</name>
<dbReference type="GO" id="GO:0006865">
    <property type="term" value="P:amino acid transport"/>
    <property type="evidence" value="ECO:0007669"/>
    <property type="project" value="UniProtKB-KW"/>
</dbReference>